<evidence type="ECO:0000313" key="1">
    <source>
        <dbReference type="EMBL" id="KAJ8355214.1"/>
    </source>
</evidence>
<feature type="non-terminal residue" evidence="1">
    <location>
        <position position="62"/>
    </location>
</feature>
<accession>A0AAD7R1D8</accession>
<dbReference type="AlphaFoldDB" id="A0AAD7R1D8"/>
<dbReference type="Proteomes" id="UP001221898">
    <property type="component" value="Unassembled WGS sequence"/>
</dbReference>
<reference evidence="1" key="1">
    <citation type="journal article" date="2023" name="Science">
        <title>Genome structures resolve the early diversification of teleost fishes.</title>
        <authorList>
            <person name="Parey E."/>
            <person name="Louis A."/>
            <person name="Montfort J."/>
            <person name="Bouchez O."/>
            <person name="Roques C."/>
            <person name="Iampietro C."/>
            <person name="Lluch J."/>
            <person name="Castinel A."/>
            <person name="Donnadieu C."/>
            <person name="Desvignes T."/>
            <person name="Floi Bucao C."/>
            <person name="Jouanno E."/>
            <person name="Wen M."/>
            <person name="Mejri S."/>
            <person name="Dirks R."/>
            <person name="Jansen H."/>
            <person name="Henkel C."/>
            <person name="Chen W.J."/>
            <person name="Zahm M."/>
            <person name="Cabau C."/>
            <person name="Klopp C."/>
            <person name="Thompson A.W."/>
            <person name="Robinson-Rechavi M."/>
            <person name="Braasch I."/>
            <person name="Lecointre G."/>
            <person name="Bobe J."/>
            <person name="Postlethwait J.H."/>
            <person name="Berthelot C."/>
            <person name="Roest Crollius H."/>
            <person name="Guiguen Y."/>
        </authorList>
    </citation>
    <scope>NUCLEOTIDE SEQUENCE</scope>
    <source>
        <strain evidence="1">NC1722</strain>
    </source>
</reference>
<organism evidence="1 2">
    <name type="scientific">Aldrovandia affinis</name>
    <dbReference type="NCBI Taxonomy" id="143900"/>
    <lineage>
        <taxon>Eukaryota</taxon>
        <taxon>Metazoa</taxon>
        <taxon>Chordata</taxon>
        <taxon>Craniata</taxon>
        <taxon>Vertebrata</taxon>
        <taxon>Euteleostomi</taxon>
        <taxon>Actinopterygii</taxon>
        <taxon>Neopterygii</taxon>
        <taxon>Teleostei</taxon>
        <taxon>Notacanthiformes</taxon>
        <taxon>Halosauridae</taxon>
        <taxon>Aldrovandia</taxon>
    </lineage>
</organism>
<dbReference type="EMBL" id="JAINUG010001527">
    <property type="protein sequence ID" value="KAJ8355214.1"/>
    <property type="molecule type" value="Genomic_DNA"/>
</dbReference>
<evidence type="ECO:0000313" key="2">
    <source>
        <dbReference type="Proteomes" id="UP001221898"/>
    </source>
</evidence>
<dbReference type="InterPro" id="IPR029006">
    <property type="entry name" value="ADF-H/Gelsolin-like_dom_sf"/>
</dbReference>
<keyword evidence="2" id="KW-1185">Reference proteome</keyword>
<name>A0AAD7R1D8_9TELE</name>
<dbReference type="SUPFAM" id="SSF55753">
    <property type="entry name" value="Actin depolymerizing proteins"/>
    <property type="match status" value="1"/>
</dbReference>
<comment type="caution">
    <text evidence="1">The sequence shown here is derived from an EMBL/GenBank/DDBJ whole genome shotgun (WGS) entry which is preliminary data.</text>
</comment>
<dbReference type="Gene3D" id="3.40.20.10">
    <property type="entry name" value="Severin"/>
    <property type="match status" value="1"/>
</dbReference>
<gene>
    <name evidence="1" type="ORF">AAFF_G00085060</name>
</gene>
<sequence length="62" mass="7018">MALHLEFQEAGVSAGLQIWRVEGTTLKCFPESLQGSFYMGDAYLVLNTVMEEGVSYSLHYWL</sequence>
<proteinExistence type="predicted"/>
<protein>
    <submittedName>
        <fullName evidence="1">Uncharacterized protein</fullName>
    </submittedName>
</protein>